<evidence type="ECO:0000313" key="3">
    <source>
        <dbReference type="Proteomes" id="UP000298061"/>
    </source>
</evidence>
<feature type="region of interest" description="Disordered" evidence="1">
    <location>
        <begin position="43"/>
        <end position="86"/>
    </location>
</feature>
<comment type="caution">
    <text evidence="2">The sequence shown here is derived from an EMBL/GenBank/DDBJ whole genome shotgun (WGS) entry which is preliminary data.</text>
</comment>
<dbReference type="Proteomes" id="UP000298061">
    <property type="component" value="Unassembled WGS sequence"/>
</dbReference>
<reference evidence="2 3" key="1">
    <citation type="submission" date="2019-02" db="EMBL/GenBank/DDBJ databases">
        <title>Genome sequencing of the rare red list fungi Hericium alpestre (H. flagellum).</title>
        <authorList>
            <person name="Buettner E."/>
            <person name="Kellner H."/>
        </authorList>
    </citation>
    <scope>NUCLEOTIDE SEQUENCE [LARGE SCALE GENOMIC DNA]</scope>
    <source>
        <strain evidence="2 3">DSM 108284</strain>
    </source>
</reference>
<feature type="compositionally biased region" description="Polar residues" evidence="1">
    <location>
        <begin position="54"/>
        <end position="68"/>
    </location>
</feature>
<proteinExistence type="predicted"/>
<dbReference type="EMBL" id="SFCI01000258">
    <property type="protein sequence ID" value="TFY81031.1"/>
    <property type="molecule type" value="Genomic_DNA"/>
</dbReference>
<accession>A0A4Z0A458</accession>
<protein>
    <submittedName>
        <fullName evidence="2">Uncharacterized protein</fullName>
    </submittedName>
</protein>
<evidence type="ECO:0000313" key="2">
    <source>
        <dbReference type="EMBL" id="TFY81031.1"/>
    </source>
</evidence>
<dbReference type="AlphaFoldDB" id="A0A4Z0A458"/>
<gene>
    <name evidence="2" type="ORF">EWM64_g2984</name>
</gene>
<sequence length="86" mass="9791">MAKRQAPLVELDEPQIEIDSVSNMTLDVPRTLKRARISSIIAPQGTLSPRRANRPTSRFTTPRLSQMSRRADVENTPPAVHMWKNR</sequence>
<organism evidence="2 3">
    <name type="scientific">Hericium alpestre</name>
    <dbReference type="NCBI Taxonomy" id="135208"/>
    <lineage>
        <taxon>Eukaryota</taxon>
        <taxon>Fungi</taxon>
        <taxon>Dikarya</taxon>
        <taxon>Basidiomycota</taxon>
        <taxon>Agaricomycotina</taxon>
        <taxon>Agaricomycetes</taxon>
        <taxon>Russulales</taxon>
        <taxon>Hericiaceae</taxon>
        <taxon>Hericium</taxon>
    </lineage>
</organism>
<keyword evidence="3" id="KW-1185">Reference proteome</keyword>
<evidence type="ECO:0000256" key="1">
    <source>
        <dbReference type="SAM" id="MobiDB-lite"/>
    </source>
</evidence>
<name>A0A4Z0A458_9AGAM</name>